<organism evidence="6 7">
    <name type="scientific">Neomonachus schauinslandi</name>
    <name type="common">Hawaiian monk seal</name>
    <name type="synonym">Monachus schauinslandi</name>
    <dbReference type="NCBI Taxonomy" id="29088"/>
    <lineage>
        <taxon>Eukaryota</taxon>
        <taxon>Metazoa</taxon>
        <taxon>Chordata</taxon>
        <taxon>Craniata</taxon>
        <taxon>Vertebrata</taxon>
        <taxon>Euteleostomi</taxon>
        <taxon>Mammalia</taxon>
        <taxon>Eutheria</taxon>
        <taxon>Laurasiatheria</taxon>
        <taxon>Carnivora</taxon>
        <taxon>Caniformia</taxon>
        <taxon>Pinnipedia</taxon>
        <taxon>Phocidae</taxon>
        <taxon>Monachinae</taxon>
        <taxon>Monachini</taxon>
        <taxon>Neomonachus</taxon>
    </lineage>
</organism>
<dbReference type="Gene3D" id="3.40.50.10490">
    <property type="entry name" value="Glucose-6-phosphate isomerase like protein, domain 1"/>
    <property type="match status" value="1"/>
</dbReference>
<dbReference type="InterPro" id="IPR018130">
    <property type="entry name" value="Ribosomal_uS2_CS"/>
</dbReference>
<dbReference type="GO" id="GO:0015935">
    <property type="term" value="C:small ribosomal subunit"/>
    <property type="evidence" value="ECO:0007669"/>
    <property type="project" value="InterPro"/>
</dbReference>
<dbReference type="GO" id="GO:0006412">
    <property type="term" value="P:translation"/>
    <property type="evidence" value="ECO:0007669"/>
    <property type="project" value="InterPro"/>
</dbReference>
<proteinExistence type="inferred from homology"/>
<dbReference type="InterPro" id="IPR001865">
    <property type="entry name" value="Ribosomal_uS2"/>
</dbReference>
<keyword evidence="3" id="KW-0687">Ribonucleoprotein</keyword>
<sequence length="260" mass="28164">MKEKDVFTFLAAGAHIGGANLTSKWNSTSIKGKVMASTSFLPGREPGRNFCSQLKPLLPWKTQLMSVVTSSRTTGQGAVLNFTAATGSTPTVGRFTPGTLTNEISPSRSRNFWWLPIPGLSSSLSAQTPYVNLPTTALYDTDSPLCNADPAIPCNIREIAQQIWCAECRPGSLVPCLALSPLNHLWVVMPDVYFHGDPEVVEKEEQAAAEKARTKEEFQGEWTVPAPWFTATQPKVTDWSDAAGALWACPLLQPAAFGLP</sequence>
<dbReference type="PRINTS" id="PR00395">
    <property type="entry name" value="RIBOSOMALS2"/>
</dbReference>
<dbReference type="PANTHER" id="PTHR11489">
    <property type="entry name" value="40S RIBOSOMAL PROTEIN SA"/>
    <property type="match status" value="1"/>
</dbReference>
<dbReference type="InterPro" id="IPR032281">
    <property type="entry name" value="Ribosomal_uS2_C"/>
</dbReference>
<evidence type="ECO:0000256" key="3">
    <source>
        <dbReference type="ARBA" id="ARBA00023274"/>
    </source>
</evidence>
<dbReference type="GeneID" id="110570209"/>
<dbReference type="RefSeq" id="XP_021533865.1">
    <property type="nucleotide sequence ID" value="XM_021678190.1"/>
</dbReference>
<evidence type="ECO:0000256" key="1">
    <source>
        <dbReference type="ARBA" id="ARBA00006242"/>
    </source>
</evidence>
<dbReference type="PROSITE" id="PS00962">
    <property type="entry name" value="RIBOSOMAL_S2_1"/>
    <property type="match status" value="1"/>
</dbReference>
<dbReference type="STRING" id="29088.A0A2Y9G6T0"/>
<evidence type="ECO:0000313" key="6">
    <source>
        <dbReference type="Proteomes" id="UP000248481"/>
    </source>
</evidence>
<keyword evidence="6" id="KW-1185">Reference proteome</keyword>
<dbReference type="GO" id="GO:0003735">
    <property type="term" value="F:structural constituent of ribosome"/>
    <property type="evidence" value="ECO:0007669"/>
    <property type="project" value="InterPro"/>
</dbReference>
<reference evidence="7" key="1">
    <citation type="submission" date="2025-08" db="UniProtKB">
        <authorList>
            <consortium name="RefSeq"/>
        </authorList>
    </citation>
    <scope>IDENTIFICATION</scope>
    <source>
        <tissue evidence="7">Blood</tissue>
    </source>
</reference>
<gene>
    <name evidence="7" type="primary">LOC110570209</name>
</gene>
<dbReference type="SUPFAM" id="SSF52313">
    <property type="entry name" value="Ribosomal protein S2"/>
    <property type="match status" value="1"/>
</dbReference>
<feature type="domain" description="Small ribosomal subunit protein uS2 C-terminal" evidence="5">
    <location>
        <begin position="193"/>
        <end position="245"/>
    </location>
</feature>
<comment type="similarity">
    <text evidence="1">Belongs to the universal ribosomal protein uS2 family.</text>
</comment>
<evidence type="ECO:0000256" key="2">
    <source>
        <dbReference type="ARBA" id="ARBA00022980"/>
    </source>
</evidence>
<name>A0A2Y9G6T0_NEOSC</name>
<dbReference type="InParanoid" id="A0A2Y9G6T0"/>
<keyword evidence="2" id="KW-0689">Ribosomal protein</keyword>
<dbReference type="KEGG" id="nsu:110570209"/>
<dbReference type="InterPro" id="IPR005707">
    <property type="entry name" value="Ribosomal_uS2_euk/arc"/>
</dbReference>
<dbReference type="AlphaFoldDB" id="A0A2Y9G6T0"/>
<evidence type="ECO:0000313" key="7">
    <source>
        <dbReference type="RefSeq" id="XP_021533865.1"/>
    </source>
</evidence>
<dbReference type="Pfam" id="PF16122">
    <property type="entry name" value="40S_SA_C"/>
    <property type="match status" value="1"/>
</dbReference>
<dbReference type="InterPro" id="IPR023591">
    <property type="entry name" value="Ribosomal_uS2_flav_dom_sf"/>
</dbReference>
<protein>
    <recommendedName>
        <fullName evidence="4">40S ribosomal protein SA</fullName>
    </recommendedName>
</protein>
<evidence type="ECO:0000259" key="5">
    <source>
        <dbReference type="Pfam" id="PF16122"/>
    </source>
</evidence>
<dbReference type="Proteomes" id="UP000248481">
    <property type="component" value="Chromosome 3"/>
</dbReference>
<evidence type="ECO:0000256" key="4">
    <source>
        <dbReference type="ARBA" id="ARBA00035401"/>
    </source>
</evidence>
<accession>A0A2Y9G6T0</accession>